<keyword evidence="3" id="KW-1185">Reference proteome</keyword>
<protein>
    <submittedName>
        <fullName evidence="2">Nucleotidyltransferase family protein</fullName>
    </submittedName>
</protein>
<dbReference type="InterPro" id="IPR025117">
    <property type="entry name" value="DUF4037"/>
</dbReference>
<dbReference type="EMBL" id="CP003382">
    <property type="protein sequence ID" value="AFZ67678.1"/>
    <property type="molecule type" value="Genomic_DNA"/>
</dbReference>
<name>L0A1B3_DEIPD</name>
<dbReference type="OrthoDB" id="192359at2"/>
<dbReference type="Proteomes" id="UP000010467">
    <property type="component" value="Chromosome"/>
</dbReference>
<sequence>MTDTAFSGALLWPHHQRTVERLVRRFEHDPRFEALLVGGSLVKGFGREDSDVDIMLIATPDEFRQRQARGDYSYFSEEECDYAGGYVDGKILDLAFLQDVARRGSEPARAAFVGAYPAFSRLPDLERLLQRITAYPDDERPEKMRAFYGHVLIMNWYVGEAEKRGDLYLLRHTSTELALYAGRLFLAHNRILYPYHKWFMRRLQQAPDKPADLTSRLEQLLATPSRETAQALLECVNGFQDWGMDFGDATRYFLENREWNWRELRTPLEDR</sequence>
<dbReference type="GO" id="GO:0016740">
    <property type="term" value="F:transferase activity"/>
    <property type="evidence" value="ECO:0007669"/>
    <property type="project" value="UniProtKB-KW"/>
</dbReference>
<dbReference type="AlphaFoldDB" id="L0A1B3"/>
<dbReference type="InterPro" id="IPR043519">
    <property type="entry name" value="NT_sf"/>
</dbReference>
<dbReference type="Pfam" id="PF13228">
    <property type="entry name" value="DUF4037"/>
    <property type="match status" value="1"/>
</dbReference>
<dbReference type="SUPFAM" id="SSF81301">
    <property type="entry name" value="Nucleotidyltransferase"/>
    <property type="match status" value="1"/>
</dbReference>
<dbReference type="eggNOG" id="COG1708">
    <property type="taxonomic scope" value="Bacteria"/>
</dbReference>
<dbReference type="PATRIC" id="fig|937777.3.peg.2194"/>
<dbReference type="HOGENOM" id="CLU_092782_0_0_0"/>
<dbReference type="RefSeq" id="WP_015235981.1">
    <property type="nucleotide sequence ID" value="NC_019793.1"/>
</dbReference>
<gene>
    <name evidence="2" type="ordered locus">Deipe_2193</name>
</gene>
<reference evidence="3" key="1">
    <citation type="submission" date="2012-03" db="EMBL/GenBank/DDBJ databases">
        <title>Complete sequence of chromosome of Deinococcus peraridilitoris DSM 19664.</title>
        <authorList>
            <person name="Lucas S."/>
            <person name="Copeland A."/>
            <person name="Lapidus A."/>
            <person name="Glavina del Rio T."/>
            <person name="Dalin E."/>
            <person name="Tice H."/>
            <person name="Bruce D."/>
            <person name="Goodwin L."/>
            <person name="Pitluck S."/>
            <person name="Peters L."/>
            <person name="Mikhailova N."/>
            <person name="Lu M."/>
            <person name="Kyrpides N."/>
            <person name="Mavromatis K."/>
            <person name="Ivanova N."/>
            <person name="Brettin T."/>
            <person name="Detter J.C."/>
            <person name="Han C."/>
            <person name="Larimer F."/>
            <person name="Land M."/>
            <person name="Hauser L."/>
            <person name="Markowitz V."/>
            <person name="Cheng J.-F."/>
            <person name="Hugenholtz P."/>
            <person name="Woyke T."/>
            <person name="Wu D."/>
            <person name="Pukall R."/>
            <person name="Steenblock K."/>
            <person name="Brambilla E."/>
            <person name="Klenk H.-P."/>
            <person name="Eisen J.A."/>
        </authorList>
    </citation>
    <scope>NUCLEOTIDE SEQUENCE [LARGE SCALE GENOMIC DNA]</scope>
    <source>
        <strain evidence="3">DSM 19664 / LMG 22246 / CIP 109416 / KR-200</strain>
    </source>
</reference>
<organism evidence="2 3">
    <name type="scientific">Deinococcus peraridilitoris (strain DSM 19664 / LMG 22246 / CIP 109416 / KR-200)</name>
    <dbReference type="NCBI Taxonomy" id="937777"/>
    <lineage>
        <taxon>Bacteria</taxon>
        <taxon>Thermotogati</taxon>
        <taxon>Deinococcota</taxon>
        <taxon>Deinococci</taxon>
        <taxon>Deinococcales</taxon>
        <taxon>Deinococcaceae</taxon>
        <taxon>Deinococcus</taxon>
    </lineage>
</organism>
<evidence type="ECO:0000259" key="1">
    <source>
        <dbReference type="Pfam" id="PF13228"/>
    </source>
</evidence>
<dbReference type="CDD" id="cd05403">
    <property type="entry name" value="NT_KNTase_like"/>
    <property type="match status" value="1"/>
</dbReference>
<feature type="domain" description="DUF4037" evidence="1">
    <location>
        <begin position="124"/>
        <end position="199"/>
    </location>
</feature>
<evidence type="ECO:0000313" key="2">
    <source>
        <dbReference type="EMBL" id="AFZ67678.1"/>
    </source>
</evidence>
<accession>L0A1B3</accession>
<keyword evidence="2" id="KW-0808">Transferase</keyword>
<dbReference type="Gene3D" id="3.30.460.10">
    <property type="entry name" value="Beta Polymerase, domain 2"/>
    <property type="match status" value="1"/>
</dbReference>
<dbReference type="KEGG" id="dpd:Deipe_2193"/>
<evidence type="ECO:0000313" key="3">
    <source>
        <dbReference type="Proteomes" id="UP000010467"/>
    </source>
</evidence>
<proteinExistence type="predicted"/>